<evidence type="ECO:0000259" key="6">
    <source>
        <dbReference type="PROSITE" id="PS51352"/>
    </source>
</evidence>
<dbReference type="PROSITE" id="PS00194">
    <property type="entry name" value="THIOREDOXIN_1"/>
    <property type="match status" value="1"/>
</dbReference>
<sequence length="209" mass="22035">MNDSCSSTLLLLSLVVACASGCSAAAGFGFGRTVSNDQTGVVEPTEQIQPNAIADSQATESTEPIAAANTTAAEQPVTPVSATDSATSTSATLASLKTTSATKRPAMMILPSSGDLDAVLAEADGNVLLDFYADWCGPCRKQSEILHELESTAAEHNTLIVKIDVDEHKQIAREMQVSSLPTLVMVKDGEIVKRESGITRKGELVHWMR</sequence>
<dbReference type="CDD" id="cd02947">
    <property type="entry name" value="TRX_family"/>
    <property type="match status" value="1"/>
</dbReference>
<evidence type="ECO:0000256" key="3">
    <source>
        <dbReference type="ARBA" id="ARBA00023157"/>
    </source>
</evidence>
<feature type="chain" id="PRO_5046146598" evidence="5">
    <location>
        <begin position="25"/>
        <end position="209"/>
    </location>
</feature>
<comment type="caution">
    <text evidence="7">The sequence shown here is derived from an EMBL/GenBank/DDBJ whole genome shotgun (WGS) entry which is preliminary data.</text>
</comment>
<keyword evidence="2" id="KW-0249">Electron transport</keyword>
<keyword evidence="4" id="KW-0676">Redox-active center</keyword>
<evidence type="ECO:0000313" key="7">
    <source>
        <dbReference type="EMBL" id="GAA5504605.1"/>
    </source>
</evidence>
<dbReference type="Pfam" id="PF00085">
    <property type="entry name" value="Thioredoxin"/>
    <property type="match status" value="1"/>
</dbReference>
<evidence type="ECO:0000256" key="4">
    <source>
        <dbReference type="ARBA" id="ARBA00023284"/>
    </source>
</evidence>
<keyword evidence="1" id="KW-0813">Transport</keyword>
<organism evidence="7 8">
    <name type="scientific">Novipirellula caenicola</name>
    <dbReference type="NCBI Taxonomy" id="1536901"/>
    <lineage>
        <taxon>Bacteria</taxon>
        <taxon>Pseudomonadati</taxon>
        <taxon>Planctomycetota</taxon>
        <taxon>Planctomycetia</taxon>
        <taxon>Pirellulales</taxon>
        <taxon>Pirellulaceae</taxon>
        <taxon>Novipirellula</taxon>
    </lineage>
</organism>
<keyword evidence="5" id="KW-0732">Signal</keyword>
<reference evidence="7 8" key="1">
    <citation type="submission" date="2024-02" db="EMBL/GenBank/DDBJ databases">
        <title>Rhodopirellula caenicola NBRC 110016.</title>
        <authorList>
            <person name="Ichikawa N."/>
            <person name="Katano-Makiyama Y."/>
            <person name="Hidaka K."/>
        </authorList>
    </citation>
    <scope>NUCLEOTIDE SEQUENCE [LARGE SCALE GENOMIC DNA]</scope>
    <source>
        <strain evidence="7 8">NBRC 110016</strain>
    </source>
</reference>
<gene>
    <name evidence="7" type="primary">dsbD_1</name>
    <name evidence="7" type="ORF">Rcae01_00044</name>
</gene>
<accession>A0ABP9VK18</accession>
<dbReference type="InterPro" id="IPR036249">
    <property type="entry name" value="Thioredoxin-like_sf"/>
</dbReference>
<evidence type="ECO:0000256" key="2">
    <source>
        <dbReference type="ARBA" id="ARBA00022982"/>
    </source>
</evidence>
<dbReference type="Proteomes" id="UP001416858">
    <property type="component" value="Unassembled WGS sequence"/>
</dbReference>
<keyword evidence="3" id="KW-1015">Disulfide bond</keyword>
<keyword evidence="8" id="KW-1185">Reference proteome</keyword>
<feature type="domain" description="Thioredoxin" evidence="6">
    <location>
        <begin position="85"/>
        <end position="209"/>
    </location>
</feature>
<feature type="signal peptide" evidence="5">
    <location>
        <begin position="1"/>
        <end position="24"/>
    </location>
</feature>
<dbReference type="Gene3D" id="3.40.30.10">
    <property type="entry name" value="Glutaredoxin"/>
    <property type="match status" value="1"/>
</dbReference>
<proteinExistence type="predicted"/>
<dbReference type="PROSITE" id="PS51352">
    <property type="entry name" value="THIOREDOXIN_2"/>
    <property type="match status" value="1"/>
</dbReference>
<evidence type="ECO:0000256" key="1">
    <source>
        <dbReference type="ARBA" id="ARBA00022448"/>
    </source>
</evidence>
<name>A0ABP9VK18_9BACT</name>
<dbReference type="InterPro" id="IPR013766">
    <property type="entry name" value="Thioredoxin_domain"/>
</dbReference>
<dbReference type="InterPro" id="IPR017937">
    <property type="entry name" value="Thioredoxin_CS"/>
</dbReference>
<dbReference type="EMBL" id="BAABRO010000001">
    <property type="protein sequence ID" value="GAA5504605.1"/>
    <property type="molecule type" value="Genomic_DNA"/>
</dbReference>
<dbReference type="PRINTS" id="PR00421">
    <property type="entry name" value="THIOREDOXIN"/>
</dbReference>
<dbReference type="SUPFAM" id="SSF52833">
    <property type="entry name" value="Thioredoxin-like"/>
    <property type="match status" value="1"/>
</dbReference>
<dbReference type="PANTHER" id="PTHR45663">
    <property type="entry name" value="GEO12009P1"/>
    <property type="match status" value="1"/>
</dbReference>
<evidence type="ECO:0000313" key="8">
    <source>
        <dbReference type="Proteomes" id="UP001416858"/>
    </source>
</evidence>
<dbReference type="RefSeq" id="WP_345681668.1">
    <property type="nucleotide sequence ID" value="NZ_BAABRO010000001.1"/>
</dbReference>
<evidence type="ECO:0000256" key="5">
    <source>
        <dbReference type="SAM" id="SignalP"/>
    </source>
</evidence>
<dbReference type="PANTHER" id="PTHR45663:SF11">
    <property type="entry name" value="GEO12009P1"/>
    <property type="match status" value="1"/>
</dbReference>
<protein>
    <submittedName>
        <fullName evidence="7">Thiol:disulfide interchange protein DsbD</fullName>
    </submittedName>
</protein>